<accession>A0ABW5TP33</accession>
<proteinExistence type="predicted"/>
<dbReference type="Pfam" id="PF19406">
    <property type="entry name" value="PKD_5"/>
    <property type="match status" value="2"/>
</dbReference>
<dbReference type="InterPro" id="IPR013783">
    <property type="entry name" value="Ig-like_fold"/>
</dbReference>
<dbReference type="SMART" id="SM00089">
    <property type="entry name" value="PKD"/>
    <property type="match status" value="4"/>
</dbReference>
<sequence length="1353" mass="146257">MTKLKLLLFLLLLGVSFTIFGQAVTIKNLEVGPYGQGSSIAVSISIDDVNGNLKTNNVFKLFISDDTGNFENAIEIGSYPGFYTTFVNGIIPNNLPAGDYKVLVKFANDELISNASNTFKVIAKSGVKADIEANAIQTIHDNPKTFGVCKPEKSTNFRFTNSSSAGAVVSLNVINEISLATQNFDFNTAQVVINADMAHYTIFAKAELNGIIGTKAFFLINNAIKPGFNAPANNTLCLPAELLYDIETKSINGIQNNFPGYSYKVNWGDGNIEDFTPNKIIATGAQIKHTYTKSSCGNQIRINAVDYYNVYGIIYQVNSPFCGLVSVPISTQAKLLTKPENEFGLPAIVCVNTPFTITNKSIAGDNPSSTAPECANNNNVYYWFVDGVNATPQGVPLSYDFKPVFTTQGYHTVRLESESFSSCEALPIEKTCFVQLTPTPAFSLSETQTCAGTIIKATNESVIDLSEKAQNIYKWEFRGPYIVDFANGTNNASKNPEFIFNKEGVFDIRLSILTPCGEIFVEKTVIINEKPTIIANWQTSLCGKGQVLSFDESTGNTMKTVFTGTAKTEVDTYKWEISGGAFSFKNGTHANSKFPSILFEDYATYTIVTTHQNNCGTETMSKTIVFNEAPTVSAGVDQTVCNTAEVALEGSINGAFTGVSWIGGEGVFTPSRNVLNPIYKPSSAETLTGQVSLVFSVKANSAAPCDIIEDVMLIKIKPANKITSAANKNVCSGTMVNYSPKATLAGTTFSWIASGKDNVSGFSESGEGDIKDVLINSQSDNEASVSYLITPINEGCKGETFEFIVTVTALPKVTAIASSPTICSGKESVIILSTNTTNLRYTWTSTATGKITGNSQKTTPTALTEIAEVLTNNGDSTGTVTYTIIPENITGCTSSPMIIIVKVSAATGFATFSPDKTTGCSPLKIAFKNTTPGAANKYYWDFGDGKTLITTDNNTVNHIYISSITKTYTAKLVTETDCGSFTSEYIIRVSPNTIQPFLVVNGNEYEGCAPHTVKFNNNTKGALLYKYDFGDGTIIETNKSPEIISHTFKQGGTYVVKLTASNGCSDTTITQTIKVYPAAISDFVADVAVACDSVIVKFNNKSIGAIAYLWDFGDGTVSTDENPVHQFGNTKAAYTVTLISYSSFGCATTSEKVDYIKLGIAPKADFTVSPGLTIQYPNYRFEFKNKTAGTANTYTWDFGDGTTSSLTDPIHSYADTGSYKVNLLVTNQSGCSSMFSQTVRIIGTPGNLFIPNAFMPNSLTNEIRTFQAKGSGMAEWHLRIFNKWGQMVWETHLLDDKGRPTEGWDGMMFGQPAPQGIYFWDVAAKFINGTEWAGMVFSEGTNPKKAGTLNLIR</sequence>
<evidence type="ECO:0000313" key="2">
    <source>
        <dbReference type="EMBL" id="MFD2730355.1"/>
    </source>
</evidence>
<dbReference type="EMBL" id="JBHULV010000008">
    <property type="protein sequence ID" value="MFD2730355.1"/>
    <property type="molecule type" value="Genomic_DNA"/>
</dbReference>
<gene>
    <name evidence="2" type="ORF">ACFSSE_01435</name>
</gene>
<reference evidence="3" key="1">
    <citation type="journal article" date="2019" name="Int. J. Syst. Evol. Microbiol.">
        <title>The Global Catalogue of Microorganisms (GCM) 10K type strain sequencing project: providing services to taxonomists for standard genome sequencing and annotation.</title>
        <authorList>
            <consortium name="The Broad Institute Genomics Platform"/>
            <consortium name="The Broad Institute Genome Sequencing Center for Infectious Disease"/>
            <person name="Wu L."/>
            <person name="Ma J."/>
        </authorList>
    </citation>
    <scope>NUCLEOTIDE SEQUENCE [LARGE SCALE GENOMIC DNA]</scope>
    <source>
        <strain evidence="3">KCTC 42456</strain>
    </source>
</reference>
<comment type="caution">
    <text evidence="2">The sequence shown here is derived from an EMBL/GenBank/DDBJ whole genome shotgun (WGS) entry which is preliminary data.</text>
</comment>
<feature type="domain" description="PKD" evidence="1">
    <location>
        <begin position="1106"/>
        <end position="1153"/>
    </location>
</feature>
<feature type="domain" description="PKD" evidence="1">
    <location>
        <begin position="908"/>
        <end position="960"/>
    </location>
</feature>
<dbReference type="PROSITE" id="PS50093">
    <property type="entry name" value="PKD"/>
    <property type="match status" value="4"/>
</dbReference>
<dbReference type="Pfam" id="PF00801">
    <property type="entry name" value="PKD"/>
    <property type="match status" value="1"/>
</dbReference>
<dbReference type="RefSeq" id="WP_379040921.1">
    <property type="nucleotide sequence ID" value="NZ_JBHSKW010000005.1"/>
</dbReference>
<feature type="domain" description="PKD" evidence="1">
    <location>
        <begin position="1025"/>
        <end position="1075"/>
    </location>
</feature>
<dbReference type="InterPro" id="IPR035986">
    <property type="entry name" value="PKD_dom_sf"/>
</dbReference>
<dbReference type="Pfam" id="PF13585">
    <property type="entry name" value="CHU_C"/>
    <property type="match status" value="1"/>
</dbReference>
<name>A0ABW5TP33_9SPHI</name>
<keyword evidence="3" id="KW-1185">Reference proteome</keyword>
<dbReference type="Proteomes" id="UP001597546">
    <property type="component" value="Unassembled WGS sequence"/>
</dbReference>
<dbReference type="InterPro" id="IPR022409">
    <property type="entry name" value="PKD/Chitinase_dom"/>
</dbReference>
<dbReference type="Gene3D" id="2.60.40.10">
    <property type="entry name" value="Immunoglobulins"/>
    <property type="match status" value="5"/>
</dbReference>
<dbReference type="InterPro" id="IPR045828">
    <property type="entry name" value="PKD_Bacteroidetes"/>
</dbReference>
<evidence type="ECO:0000313" key="3">
    <source>
        <dbReference type="Proteomes" id="UP001597546"/>
    </source>
</evidence>
<feature type="domain" description="PKD" evidence="1">
    <location>
        <begin position="1183"/>
        <end position="1248"/>
    </location>
</feature>
<dbReference type="SUPFAM" id="SSF49299">
    <property type="entry name" value="PKD domain"/>
    <property type="match status" value="5"/>
</dbReference>
<dbReference type="CDD" id="cd00146">
    <property type="entry name" value="PKD"/>
    <property type="match status" value="2"/>
</dbReference>
<dbReference type="InterPro" id="IPR000601">
    <property type="entry name" value="PKD_dom"/>
</dbReference>
<evidence type="ECO:0000259" key="1">
    <source>
        <dbReference type="PROSITE" id="PS50093"/>
    </source>
</evidence>
<organism evidence="2 3">
    <name type="scientific">Pedobacter alpinus</name>
    <dbReference type="NCBI Taxonomy" id="1590643"/>
    <lineage>
        <taxon>Bacteria</taxon>
        <taxon>Pseudomonadati</taxon>
        <taxon>Bacteroidota</taxon>
        <taxon>Sphingobacteriia</taxon>
        <taxon>Sphingobacteriales</taxon>
        <taxon>Sphingobacteriaceae</taxon>
        <taxon>Pedobacter</taxon>
    </lineage>
</organism>
<protein>
    <submittedName>
        <fullName evidence="2">PKD domain-containing protein</fullName>
    </submittedName>
</protein>
<dbReference type="Pfam" id="PF18911">
    <property type="entry name" value="PKD_4"/>
    <property type="match status" value="3"/>
</dbReference>